<keyword evidence="2" id="KW-1185">Reference proteome</keyword>
<comment type="caution">
    <text evidence="1">The sequence shown here is derived from an EMBL/GenBank/DDBJ whole genome shotgun (WGS) entry which is preliminary data.</text>
</comment>
<dbReference type="Proteomes" id="UP000724584">
    <property type="component" value="Unassembled WGS sequence"/>
</dbReference>
<organism evidence="1 2">
    <name type="scientific">Chaetomium tenue</name>
    <dbReference type="NCBI Taxonomy" id="1854479"/>
    <lineage>
        <taxon>Eukaryota</taxon>
        <taxon>Fungi</taxon>
        <taxon>Dikarya</taxon>
        <taxon>Ascomycota</taxon>
        <taxon>Pezizomycotina</taxon>
        <taxon>Sordariomycetes</taxon>
        <taxon>Sordariomycetidae</taxon>
        <taxon>Sordariales</taxon>
        <taxon>Chaetomiaceae</taxon>
        <taxon>Chaetomium</taxon>
    </lineage>
</organism>
<evidence type="ECO:0000313" key="2">
    <source>
        <dbReference type="Proteomes" id="UP000724584"/>
    </source>
</evidence>
<name>A0ACB7NXL7_9PEZI</name>
<accession>A0ACB7NXL7</accession>
<dbReference type="EMBL" id="JAGIZQ010000007">
    <property type="protein sequence ID" value="KAH6617195.1"/>
    <property type="molecule type" value="Genomic_DNA"/>
</dbReference>
<evidence type="ECO:0000313" key="1">
    <source>
        <dbReference type="EMBL" id="KAH6617195.1"/>
    </source>
</evidence>
<reference evidence="1 2" key="1">
    <citation type="journal article" date="2021" name="Nat. Commun.">
        <title>Genetic determinants of endophytism in the Arabidopsis root mycobiome.</title>
        <authorList>
            <person name="Mesny F."/>
            <person name="Miyauchi S."/>
            <person name="Thiergart T."/>
            <person name="Pickel B."/>
            <person name="Atanasova L."/>
            <person name="Karlsson M."/>
            <person name="Huettel B."/>
            <person name="Barry K.W."/>
            <person name="Haridas S."/>
            <person name="Chen C."/>
            <person name="Bauer D."/>
            <person name="Andreopoulos W."/>
            <person name="Pangilinan J."/>
            <person name="LaButti K."/>
            <person name="Riley R."/>
            <person name="Lipzen A."/>
            <person name="Clum A."/>
            <person name="Drula E."/>
            <person name="Henrissat B."/>
            <person name="Kohler A."/>
            <person name="Grigoriev I.V."/>
            <person name="Martin F.M."/>
            <person name="Hacquard S."/>
        </authorList>
    </citation>
    <scope>NUCLEOTIDE SEQUENCE [LARGE SCALE GENOMIC DNA]</scope>
    <source>
        <strain evidence="1 2">MPI-SDFR-AT-0079</strain>
    </source>
</reference>
<protein>
    <submittedName>
        <fullName evidence="1">Uncharacterized protein</fullName>
    </submittedName>
</protein>
<sequence>MGWRLQDFFFGVVYVSVILCAEHIVKGILSSDRIWLFGGGSFDDDSTPRKADRHPLFISFKLPVSPTTINVIRRRTIAFKELCFKPDGKPYILSEAMMAHGFVIEFTNPADCWYFLHMDQAYKNFVEYIDPIVDDYLTLEFTPGLGPGWLRLVY</sequence>
<gene>
    <name evidence="1" type="ORF">F5144DRAFT_541115</name>
</gene>
<proteinExistence type="predicted"/>